<accession>A0ABT7UTK2</accession>
<keyword evidence="4" id="KW-1185">Reference proteome</keyword>
<proteinExistence type="predicted"/>
<evidence type="ECO:0000313" key="3">
    <source>
        <dbReference type="EMBL" id="MDM8201575.1"/>
    </source>
</evidence>
<sequence>MAEEKKTGVRAPYNFVPFSSKVLVRYENAEQLPPHDRIDPTLKTGEIHVTIKAETPIFVSNGKKQNADFFRNAEGKCAIPGSSVRGLLRQNMMILGYGLPRVGEDLDDYQIYYRDMASEEGSLAEKRRDHYKATLNIVTEKHNQKPVTIAKNVQAGYLHKENGEYYIQPIEGEVLRVPRSHEGLRQFPNQNASTCPVSYTASAGGVKEIKPAGTAGMRSGVLLYTGKSVGQNVNPVYLFPQEDPNQGAIRLNEKDLLSYEIDYKNRVNSLKAYYDATFWALPEEGEEKPVFYCVQDGHVYLGMTRFLRIGYKYSLSEGMPKKHREIDPMTLDYPSAVFGYARKAGEKQQAYRSRVSVGDFVLQGNAVQSQTVTTVLGEPKPSFFPIYTKESKDYNQDDFRLRGYKQYWMKSVQAKQPANQNEKVQTKLKPLKEGSTFHGVIRYKNLSDDELGLLLWTLKLEEGCCQNIGMGKPYGYGRVTVSVDKLTRLDLESLYTAQDFCGGNRDETGEVDRYINCYEQYATERLDLKKGKKRASIRSQREIADFFFMKKTIQEPEWASYMELEEYKKVMSKKLVNTGGTVDLSKRKELAELPEVSKLRKEKEESDRKKAEQEVDLTEKMLAIYGPKHKKGR</sequence>
<gene>
    <name evidence="3" type="ORF">QUW08_09785</name>
</gene>
<comment type="caution">
    <text evidence="3">The sequence shown here is derived from an EMBL/GenBank/DDBJ whole genome shotgun (WGS) entry which is preliminary data.</text>
</comment>
<dbReference type="InterPro" id="IPR005537">
    <property type="entry name" value="RAMP_III_fam"/>
</dbReference>
<organism evidence="3 4">
    <name type="scientific">Allofournierella massiliensis</name>
    <dbReference type="NCBI Taxonomy" id="1650663"/>
    <lineage>
        <taxon>Bacteria</taxon>
        <taxon>Bacillati</taxon>
        <taxon>Bacillota</taxon>
        <taxon>Clostridia</taxon>
        <taxon>Eubacteriales</taxon>
        <taxon>Oscillospiraceae</taxon>
        <taxon>Allofournierella</taxon>
    </lineage>
</organism>
<evidence type="ECO:0000313" key="4">
    <source>
        <dbReference type="Proteomes" id="UP001529380"/>
    </source>
</evidence>
<dbReference type="InterPro" id="IPR023825">
    <property type="entry name" value="CRISPR-assoc_RAMP_BGP1436"/>
</dbReference>
<reference evidence="3 4" key="1">
    <citation type="submission" date="2023-06" db="EMBL/GenBank/DDBJ databases">
        <title>Identification and characterization of horizontal gene transfer across gut microbiota members of farm animals based on homology search.</title>
        <authorList>
            <person name="Schwarzerova J."/>
            <person name="Nykrynova M."/>
            <person name="Jureckova K."/>
            <person name="Cejkova D."/>
            <person name="Rychlik I."/>
        </authorList>
    </citation>
    <scope>NUCLEOTIDE SEQUENCE [LARGE SCALE GENOMIC DNA]</scope>
    <source>
        <strain evidence="3 4">ET340</strain>
    </source>
</reference>
<dbReference type="Proteomes" id="UP001529380">
    <property type="component" value="Unassembled WGS sequence"/>
</dbReference>
<dbReference type="CDD" id="cd09726">
    <property type="entry name" value="RAMP_I_III"/>
    <property type="match status" value="1"/>
</dbReference>
<keyword evidence="1" id="KW-0051">Antiviral defense</keyword>
<dbReference type="RefSeq" id="WP_289600098.1">
    <property type="nucleotide sequence ID" value="NZ_JAUDCL010000016.1"/>
</dbReference>
<dbReference type="EMBL" id="JAUDCL010000016">
    <property type="protein sequence ID" value="MDM8201575.1"/>
    <property type="molecule type" value="Genomic_DNA"/>
</dbReference>
<dbReference type="Pfam" id="PF03787">
    <property type="entry name" value="RAMPs"/>
    <property type="match status" value="1"/>
</dbReference>
<evidence type="ECO:0000259" key="2">
    <source>
        <dbReference type="Pfam" id="PF03787"/>
    </source>
</evidence>
<dbReference type="NCBIfam" id="TIGR03986">
    <property type="entry name" value="TIGR03986 family CRISPR-associated RAMP protein"/>
    <property type="match status" value="1"/>
</dbReference>
<name>A0ABT7UTK2_9FIRM</name>
<evidence type="ECO:0000256" key="1">
    <source>
        <dbReference type="ARBA" id="ARBA00023118"/>
    </source>
</evidence>
<feature type="domain" description="CRISPR type III-associated protein" evidence="2">
    <location>
        <begin position="50"/>
        <end position="91"/>
    </location>
</feature>
<protein>
    <submittedName>
        <fullName evidence="3">TIGR03986 family CRISPR-associated RAMP protein</fullName>
    </submittedName>
</protein>